<feature type="region of interest" description="Disordered" evidence="4">
    <location>
        <begin position="1"/>
        <end position="29"/>
    </location>
</feature>
<proteinExistence type="inferred from homology"/>
<comment type="similarity">
    <text evidence="1">Belongs to the trimethylamine methyltransferase family.</text>
</comment>
<dbReference type="GO" id="GO:0015948">
    <property type="term" value="P:methanogenesis"/>
    <property type="evidence" value="ECO:0007669"/>
    <property type="project" value="InterPro"/>
</dbReference>
<dbReference type="InterPro" id="IPR010426">
    <property type="entry name" value="MTTB_MeTrfase"/>
</dbReference>
<sequence length="107" mass="12203">MDEQSVQVSRSRRSSGREAKRAARTARSHSTVPYITRKIPYFELLDAEGLELLERNADTILEEIGIDFRDDPETLTILRDAGADVQGERVRFPRGMCRTIVQRSAPR</sequence>
<reference evidence="5" key="2">
    <citation type="journal article" date="2014" name="ISME J.">
        <title>Microbial stratification in low pH oxic and suboxic macroscopic growths along an acid mine drainage.</title>
        <authorList>
            <person name="Mendez-Garcia C."/>
            <person name="Mesa V."/>
            <person name="Sprenger R.R."/>
            <person name="Richter M."/>
            <person name="Diez M.S."/>
            <person name="Solano J."/>
            <person name="Bargiela R."/>
            <person name="Golyshina O.V."/>
            <person name="Manteca A."/>
            <person name="Ramos J.L."/>
            <person name="Gallego J.R."/>
            <person name="Llorente I."/>
            <person name="Martins Dos Santos V.A."/>
            <person name="Jensen O.N."/>
            <person name="Pelaez A.I."/>
            <person name="Sanchez J."/>
            <person name="Ferrer M."/>
        </authorList>
    </citation>
    <scope>NUCLEOTIDE SEQUENCE</scope>
</reference>
<evidence type="ECO:0000256" key="4">
    <source>
        <dbReference type="SAM" id="MobiDB-lite"/>
    </source>
</evidence>
<keyword evidence="3 5" id="KW-0808">Transferase</keyword>
<dbReference type="GO" id="GO:0008168">
    <property type="term" value="F:methyltransferase activity"/>
    <property type="evidence" value="ECO:0007669"/>
    <property type="project" value="UniProtKB-KW"/>
</dbReference>
<reference evidence="5" key="1">
    <citation type="submission" date="2013-08" db="EMBL/GenBank/DDBJ databases">
        <authorList>
            <person name="Mendez C."/>
            <person name="Richter M."/>
            <person name="Ferrer M."/>
            <person name="Sanchez J."/>
        </authorList>
    </citation>
    <scope>NUCLEOTIDE SEQUENCE</scope>
</reference>
<name>T1B4M6_9ZZZZ</name>
<evidence type="ECO:0000256" key="3">
    <source>
        <dbReference type="ARBA" id="ARBA00022679"/>
    </source>
</evidence>
<protein>
    <submittedName>
        <fullName evidence="5">Trimethylamine methyltransferase</fullName>
        <ecNumber evidence="5">2.1.1.-</ecNumber>
    </submittedName>
</protein>
<evidence type="ECO:0000256" key="1">
    <source>
        <dbReference type="ARBA" id="ARBA00007137"/>
    </source>
</evidence>
<feature type="non-terminal residue" evidence="5">
    <location>
        <position position="107"/>
    </location>
</feature>
<organism evidence="5">
    <name type="scientific">mine drainage metagenome</name>
    <dbReference type="NCBI Taxonomy" id="410659"/>
    <lineage>
        <taxon>unclassified sequences</taxon>
        <taxon>metagenomes</taxon>
        <taxon>ecological metagenomes</taxon>
    </lineage>
</organism>
<dbReference type="GO" id="GO:0032259">
    <property type="term" value="P:methylation"/>
    <property type="evidence" value="ECO:0007669"/>
    <property type="project" value="UniProtKB-KW"/>
</dbReference>
<dbReference type="Gene3D" id="3.20.20.480">
    <property type="entry name" value="Trimethylamine methyltransferase-like"/>
    <property type="match status" value="1"/>
</dbReference>
<gene>
    <name evidence="5" type="ORF">B1A_13807</name>
</gene>
<comment type="caution">
    <text evidence="5">The sequence shown here is derived from an EMBL/GenBank/DDBJ whole genome shotgun (WGS) entry which is preliminary data.</text>
</comment>
<keyword evidence="2 5" id="KW-0489">Methyltransferase</keyword>
<dbReference type="Pfam" id="PF06253">
    <property type="entry name" value="MTTB"/>
    <property type="match status" value="1"/>
</dbReference>
<evidence type="ECO:0000313" key="5">
    <source>
        <dbReference type="EMBL" id="EQD49130.1"/>
    </source>
</evidence>
<evidence type="ECO:0000256" key="2">
    <source>
        <dbReference type="ARBA" id="ARBA00022603"/>
    </source>
</evidence>
<dbReference type="EC" id="2.1.1.-" evidence="5"/>
<dbReference type="EMBL" id="AUZX01010125">
    <property type="protein sequence ID" value="EQD49130.1"/>
    <property type="molecule type" value="Genomic_DNA"/>
</dbReference>
<dbReference type="AlphaFoldDB" id="T1B4M6"/>
<accession>T1B4M6</accession>
<dbReference type="InterPro" id="IPR038601">
    <property type="entry name" value="MttB-like_sf"/>
</dbReference>